<comment type="cofactor">
    <cofactor evidence="6">
        <name>Mg(2+)</name>
        <dbReference type="ChEBI" id="CHEBI:18420"/>
    </cofactor>
    <cofactor evidence="6">
        <name>Mn(2+)</name>
        <dbReference type="ChEBI" id="CHEBI:29035"/>
    </cofactor>
    <text evidence="6">Mg(2+). Can also accept Mn(2+).</text>
</comment>
<keyword evidence="6" id="KW-0460">Magnesium</keyword>
<comment type="pathway">
    <text evidence="6">Metabolic intermediate biosynthesis; acetyl-CoA biosynthesis; acetyl-CoA from acetate: step 1/2.</text>
</comment>
<dbReference type="Pfam" id="PF00871">
    <property type="entry name" value="Acetate_kinase"/>
    <property type="match status" value="1"/>
</dbReference>
<dbReference type="PROSITE" id="PS01076">
    <property type="entry name" value="ACETATE_KINASE_2"/>
    <property type="match status" value="1"/>
</dbReference>
<dbReference type="PROSITE" id="PS01075">
    <property type="entry name" value="ACETATE_KINASE_1"/>
    <property type="match status" value="1"/>
</dbReference>
<feature type="binding site" evidence="6">
    <location>
        <position position="381"/>
    </location>
    <ligand>
        <name>Mg(2+)</name>
        <dbReference type="ChEBI" id="CHEBI:18420"/>
    </ligand>
</feature>
<feature type="binding site" evidence="6">
    <location>
        <begin position="281"/>
        <end position="283"/>
    </location>
    <ligand>
        <name>ATP</name>
        <dbReference type="ChEBI" id="CHEBI:30616"/>
    </ligand>
</feature>
<feature type="binding site" evidence="6">
    <location>
        <begin position="328"/>
        <end position="332"/>
    </location>
    <ligand>
        <name>ATP</name>
        <dbReference type="ChEBI" id="CHEBI:30616"/>
    </ligand>
</feature>
<evidence type="ECO:0000256" key="1">
    <source>
        <dbReference type="ARBA" id="ARBA00008748"/>
    </source>
</evidence>
<accession>A0A948X2I7</accession>
<name>A0A948X2I7_9LACO</name>
<dbReference type="HAMAP" id="MF_00020">
    <property type="entry name" value="Acetate_kinase"/>
    <property type="match status" value="1"/>
</dbReference>
<dbReference type="GO" id="GO:0005737">
    <property type="term" value="C:cytoplasm"/>
    <property type="evidence" value="ECO:0007669"/>
    <property type="project" value="UniProtKB-SubCell"/>
</dbReference>
<keyword evidence="2 6" id="KW-0808">Transferase</keyword>
<protein>
    <recommendedName>
        <fullName evidence="6">Acetate kinase</fullName>
        <ecNumber evidence="6">2.7.2.1</ecNumber>
    </recommendedName>
    <alternativeName>
        <fullName evidence="6">Acetokinase</fullName>
    </alternativeName>
</protein>
<organism evidence="8 9">
    <name type="scientific">Candidatus Paralactobacillus gallistercoris</name>
    <dbReference type="NCBI Taxonomy" id="2838724"/>
    <lineage>
        <taxon>Bacteria</taxon>
        <taxon>Bacillati</taxon>
        <taxon>Bacillota</taxon>
        <taxon>Bacilli</taxon>
        <taxon>Lactobacillales</taxon>
        <taxon>Lactobacillaceae</taxon>
        <taxon>Lactobacillus</taxon>
    </lineage>
</organism>
<dbReference type="EC" id="2.7.2.1" evidence="6"/>
<evidence type="ECO:0000313" key="8">
    <source>
        <dbReference type="EMBL" id="MBU3851190.1"/>
    </source>
</evidence>
<evidence type="ECO:0000256" key="7">
    <source>
        <dbReference type="RuleBase" id="RU003835"/>
    </source>
</evidence>
<dbReference type="PANTHER" id="PTHR21060">
    <property type="entry name" value="ACETATE KINASE"/>
    <property type="match status" value="1"/>
</dbReference>
<evidence type="ECO:0000256" key="6">
    <source>
        <dbReference type="HAMAP-Rule" id="MF_00020"/>
    </source>
</evidence>
<dbReference type="SUPFAM" id="SSF53067">
    <property type="entry name" value="Actin-like ATPase domain"/>
    <property type="match status" value="2"/>
</dbReference>
<dbReference type="Proteomes" id="UP000777303">
    <property type="component" value="Unassembled WGS sequence"/>
</dbReference>
<dbReference type="GO" id="GO:0006085">
    <property type="term" value="P:acetyl-CoA biosynthetic process"/>
    <property type="evidence" value="ECO:0007669"/>
    <property type="project" value="UniProtKB-UniRule"/>
</dbReference>
<feature type="active site" description="Proton donor/acceptor" evidence="6">
    <location>
        <position position="146"/>
    </location>
</feature>
<dbReference type="NCBIfam" id="TIGR00016">
    <property type="entry name" value="ackA"/>
    <property type="match status" value="1"/>
</dbReference>
<dbReference type="InterPro" id="IPR000890">
    <property type="entry name" value="Aliphatic_acid_kin_short-chain"/>
</dbReference>
<keyword evidence="6" id="KW-0963">Cytoplasm</keyword>
<evidence type="ECO:0000256" key="5">
    <source>
        <dbReference type="ARBA" id="ARBA00022840"/>
    </source>
</evidence>
<feature type="binding site" evidence="6">
    <location>
        <begin position="206"/>
        <end position="210"/>
    </location>
    <ligand>
        <name>ATP</name>
        <dbReference type="ChEBI" id="CHEBI:30616"/>
    </ligand>
</feature>
<dbReference type="GO" id="GO:0008776">
    <property type="term" value="F:acetate kinase activity"/>
    <property type="evidence" value="ECO:0007669"/>
    <property type="project" value="UniProtKB-UniRule"/>
</dbReference>
<dbReference type="InterPro" id="IPR023865">
    <property type="entry name" value="Aliphatic_acid_kinase_CS"/>
</dbReference>
<dbReference type="InterPro" id="IPR043129">
    <property type="entry name" value="ATPase_NBD"/>
</dbReference>
<dbReference type="PIRSF" id="PIRSF000722">
    <property type="entry name" value="Acetate_prop_kin"/>
    <property type="match status" value="1"/>
</dbReference>
<evidence type="ECO:0000256" key="4">
    <source>
        <dbReference type="ARBA" id="ARBA00022777"/>
    </source>
</evidence>
<keyword evidence="6" id="KW-0479">Metal-binding</keyword>
<dbReference type="PRINTS" id="PR00471">
    <property type="entry name" value="ACETATEKNASE"/>
</dbReference>
<dbReference type="CDD" id="cd24010">
    <property type="entry name" value="ASKHA_NBD_AcK_PK"/>
    <property type="match status" value="1"/>
</dbReference>
<dbReference type="GO" id="GO:0000287">
    <property type="term" value="F:magnesium ion binding"/>
    <property type="evidence" value="ECO:0007669"/>
    <property type="project" value="UniProtKB-UniRule"/>
</dbReference>
<comment type="subunit">
    <text evidence="6">Homodimer.</text>
</comment>
<reference evidence="8" key="2">
    <citation type="submission" date="2021-04" db="EMBL/GenBank/DDBJ databases">
        <authorList>
            <person name="Gilroy R."/>
        </authorList>
    </citation>
    <scope>NUCLEOTIDE SEQUENCE</scope>
    <source>
        <strain evidence="8">F6-6636</strain>
    </source>
</reference>
<dbReference type="Gene3D" id="3.30.420.40">
    <property type="match status" value="2"/>
</dbReference>
<dbReference type="GO" id="GO:0005524">
    <property type="term" value="F:ATP binding"/>
    <property type="evidence" value="ECO:0007669"/>
    <property type="project" value="UniProtKB-KW"/>
</dbReference>
<comment type="subcellular location">
    <subcellularLocation>
        <location evidence="6">Cytoplasm</location>
    </subcellularLocation>
</comment>
<evidence type="ECO:0000256" key="3">
    <source>
        <dbReference type="ARBA" id="ARBA00022741"/>
    </source>
</evidence>
<feature type="binding site" evidence="6">
    <location>
        <position position="89"/>
    </location>
    <ligand>
        <name>substrate</name>
    </ligand>
</feature>
<reference evidence="8" key="1">
    <citation type="journal article" date="2021" name="PeerJ">
        <title>Extensive microbial diversity within the chicken gut microbiome revealed by metagenomics and culture.</title>
        <authorList>
            <person name="Gilroy R."/>
            <person name="Ravi A."/>
            <person name="Getino M."/>
            <person name="Pursley I."/>
            <person name="Horton D.L."/>
            <person name="Alikhan N.F."/>
            <person name="Baker D."/>
            <person name="Gharbi K."/>
            <person name="Hall N."/>
            <person name="Watson M."/>
            <person name="Adriaenssens E.M."/>
            <person name="Foster-Nyarko E."/>
            <person name="Jarju S."/>
            <person name="Secka A."/>
            <person name="Antonio M."/>
            <person name="Oren A."/>
            <person name="Chaudhuri R.R."/>
            <person name="La Ragione R."/>
            <person name="Hildebrand F."/>
            <person name="Pallen M.J."/>
        </authorList>
    </citation>
    <scope>NUCLEOTIDE SEQUENCE</scope>
    <source>
        <strain evidence="8">F6-6636</strain>
    </source>
</reference>
<comment type="function">
    <text evidence="6">Catalyzes the formation of acetyl phosphate from acetate and ATP. Can also catalyze the reverse reaction.</text>
</comment>
<comment type="similarity">
    <text evidence="1 6 7">Belongs to the acetokinase family.</text>
</comment>
<sequence length="393" mass="43097">MQKALIMNAGSSSFKWQLFALPSEEVIAKGQIERLNLPNSIVTIKYNGEKYEDDSQSLDSKSAIQTVLNKLVDLHIVNDLDEISAVGHRVVAGGQYFTKATEINDEVLAKIAEFNDFAPLHNPSEIEGIKIMQAELPNVRQFAVFDSTFFTDLPEMNAIYSLPKELTDKYGIHRYSEHGISHHYLANRAAELLNKPLKDLRLITLHMGGGASAAAVKDGHAFDTSMGMAPLTGLTMGTRAGDVDPSIVPFLMKKENMSADDVLMMFNEKSGLLGLSGISSDMRDIEAALPENKRAQLAMDIFKNRVVKYAASFFAEMGGADAIIFAGGIGENDPAVDVEIMNQLACLGIKMKSADEINRGEEQVMSTPDSKVTVMMIPTNEELSMLRQINDVM</sequence>
<dbReference type="PANTHER" id="PTHR21060:SF15">
    <property type="entry name" value="ACETATE KINASE-RELATED"/>
    <property type="match status" value="1"/>
</dbReference>
<dbReference type="InterPro" id="IPR004372">
    <property type="entry name" value="Ac/propionate_kinase"/>
</dbReference>
<dbReference type="GO" id="GO:0006083">
    <property type="term" value="P:acetate metabolic process"/>
    <property type="evidence" value="ECO:0007669"/>
    <property type="project" value="TreeGrafter"/>
</dbReference>
<keyword evidence="5 6" id="KW-0067">ATP-binding</keyword>
<gene>
    <name evidence="6" type="primary">ackA</name>
    <name evidence="8" type="ORF">H9901_00545</name>
</gene>
<dbReference type="EMBL" id="JAHLFS010000009">
    <property type="protein sequence ID" value="MBU3851190.1"/>
    <property type="molecule type" value="Genomic_DNA"/>
</dbReference>
<keyword evidence="3 6" id="KW-0547">Nucleotide-binding</keyword>
<dbReference type="AlphaFoldDB" id="A0A948X2I7"/>
<feature type="site" description="Transition state stabilizer" evidence="6">
    <location>
        <position position="178"/>
    </location>
</feature>
<proteinExistence type="inferred from homology"/>
<feature type="binding site" evidence="6">
    <location>
        <position position="8"/>
    </location>
    <ligand>
        <name>Mg(2+)</name>
        <dbReference type="ChEBI" id="CHEBI:18420"/>
    </ligand>
</feature>
<feature type="binding site" evidence="6">
    <location>
        <position position="15"/>
    </location>
    <ligand>
        <name>ATP</name>
        <dbReference type="ChEBI" id="CHEBI:30616"/>
    </ligand>
</feature>
<comment type="caution">
    <text evidence="8">The sequence shown here is derived from an EMBL/GenBank/DDBJ whole genome shotgun (WGS) entry which is preliminary data.</text>
</comment>
<evidence type="ECO:0000256" key="2">
    <source>
        <dbReference type="ARBA" id="ARBA00022679"/>
    </source>
</evidence>
<keyword evidence="4 6" id="KW-0418">Kinase</keyword>
<feature type="site" description="Transition state stabilizer" evidence="6">
    <location>
        <position position="239"/>
    </location>
</feature>
<evidence type="ECO:0000313" key="9">
    <source>
        <dbReference type="Proteomes" id="UP000777303"/>
    </source>
</evidence>
<comment type="catalytic activity">
    <reaction evidence="6">
        <text>acetate + ATP = acetyl phosphate + ADP</text>
        <dbReference type="Rhea" id="RHEA:11352"/>
        <dbReference type="ChEBI" id="CHEBI:22191"/>
        <dbReference type="ChEBI" id="CHEBI:30089"/>
        <dbReference type="ChEBI" id="CHEBI:30616"/>
        <dbReference type="ChEBI" id="CHEBI:456216"/>
        <dbReference type="EC" id="2.7.2.1"/>
    </reaction>
</comment>